<feature type="domain" description="D-isomer specific 2-hydroxyacid dehydrogenase catalytic" evidence="5">
    <location>
        <begin position="8"/>
        <end position="290"/>
    </location>
</feature>
<dbReference type="PANTHER" id="PTHR10996">
    <property type="entry name" value="2-HYDROXYACID DEHYDROGENASE-RELATED"/>
    <property type="match status" value="1"/>
</dbReference>
<keyword evidence="3" id="KW-0520">NAD</keyword>
<dbReference type="Proteomes" id="UP000192536">
    <property type="component" value="Unassembled WGS sequence"/>
</dbReference>
<dbReference type="InterPro" id="IPR036291">
    <property type="entry name" value="NAD(P)-bd_dom_sf"/>
</dbReference>
<keyword evidence="2 4" id="KW-0560">Oxidoreductase</keyword>
<dbReference type="GO" id="GO:0005829">
    <property type="term" value="C:cytosol"/>
    <property type="evidence" value="ECO:0007669"/>
    <property type="project" value="TreeGrafter"/>
</dbReference>
<organism evidence="7 8">
    <name type="scientific">Rouxiella badensis</name>
    <dbReference type="NCBI Taxonomy" id="1646377"/>
    <lineage>
        <taxon>Bacteria</taxon>
        <taxon>Pseudomonadati</taxon>
        <taxon>Pseudomonadota</taxon>
        <taxon>Gammaproteobacteria</taxon>
        <taxon>Enterobacterales</taxon>
        <taxon>Yersiniaceae</taxon>
        <taxon>Rouxiella</taxon>
    </lineage>
</organism>
<comment type="caution">
    <text evidence="7">The sequence shown here is derived from an EMBL/GenBank/DDBJ whole genome shotgun (WGS) entry which is preliminary data.</text>
</comment>
<reference evidence="7 8" key="1">
    <citation type="journal article" date="2017" name="Int. J. Syst. Evol. Microbiol.">
        <title>Rouxiella badensis sp. nov. and Rouxiella silvae sp. nov. isolated from peat bog soil in Germany and emendation of the genus description.</title>
        <authorList>
            <person name="Le Fleche-Mateos A."/>
            <person name="Kugler J.H."/>
            <person name="Hansen S.H."/>
            <person name="Syldatk C."/>
            <person name="Hausmann R."/>
            <person name="Lomprez F."/>
            <person name="Vandenbogaert M."/>
            <person name="Manuguerra J.C."/>
            <person name="Grimont P.A."/>
        </authorList>
    </citation>
    <scope>NUCLEOTIDE SEQUENCE [LARGE SCALE GENOMIC DNA]</scope>
    <source>
        <strain evidence="7 8">DSM 100043</strain>
    </source>
</reference>
<dbReference type="EMBL" id="MRWE01000030">
    <property type="protein sequence ID" value="ORJ24343.1"/>
    <property type="molecule type" value="Genomic_DNA"/>
</dbReference>
<dbReference type="GO" id="GO:0030267">
    <property type="term" value="F:glyoxylate reductase (NADPH) activity"/>
    <property type="evidence" value="ECO:0007669"/>
    <property type="project" value="TreeGrafter"/>
</dbReference>
<dbReference type="InterPro" id="IPR006139">
    <property type="entry name" value="D-isomer_2_OHA_DH_cat_dom"/>
</dbReference>
<evidence type="ECO:0000256" key="3">
    <source>
        <dbReference type="ARBA" id="ARBA00023027"/>
    </source>
</evidence>
<dbReference type="Gene3D" id="3.40.50.720">
    <property type="entry name" value="NAD(P)-binding Rossmann-like Domain"/>
    <property type="match status" value="2"/>
</dbReference>
<dbReference type="STRING" id="1646377.BS640_16520"/>
<evidence type="ECO:0000256" key="4">
    <source>
        <dbReference type="RuleBase" id="RU003719"/>
    </source>
</evidence>
<dbReference type="SUPFAM" id="SSF51735">
    <property type="entry name" value="NAD(P)-binding Rossmann-fold domains"/>
    <property type="match status" value="1"/>
</dbReference>
<dbReference type="InterPro" id="IPR050223">
    <property type="entry name" value="D-isomer_2-hydroxyacid_DH"/>
</dbReference>
<feature type="domain" description="D-isomer specific 2-hydroxyacid dehydrogenase NAD-binding" evidence="6">
    <location>
        <begin position="110"/>
        <end position="281"/>
    </location>
</feature>
<dbReference type="GeneID" id="93566342"/>
<evidence type="ECO:0000259" key="5">
    <source>
        <dbReference type="Pfam" id="PF00389"/>
    </source>
</evidence>
<dbReference type="SUPFAM" id="SSF52283">
    <property type="entry name" value="Formate/glycerate dehydrogenase catalytic domain-like"/>
    <property type="match status" value="1"/>
</dbReference>
<evidence type="ECO:0000313" key="7">
    <source>
        <dbReference type="EMBL" id="ORJ24343.1"/>
    </source>
</evidence>
<evidence type="ECO:0000256" key="2">
    <source>
        <dbReference type="ARBA" id="ARBA00023002"/>
    </source>
</evidence>
<evidence type="ECO:0000313" key="8">
    <source>
        <dbReference type="Proteomes" id="UP000192536"/>
    </source>
</evidence>
<dbReference type="InterPro" id="IPR006140">
    <property type="entry name" value="D-isomer_DH_NAD-bd"/>
</dbReference>
<dbReference type="AlphaFoldDB" id="A0A1X0WCA6"/>
<accession>A0A1X0WCA6</accession>
<evidence type="ECO:0000259" key="6">
    <source>
        <dbReference type="Pfam" id="PF02826"/>
    </source>
</evidence>
<keyword evidence="1" id="KW-0521">NADP</keyword>
<dbReference type="FunFam" id="3.40.50.720:FF:000213">
    <property type="entry name" value="Putative 2-hydroxyacid dehydrogenase"/>
    <property type="match status" value="1"/>
</dbReference>
<dbReference type="CDD" id="cd12156">
    <property type="entry name" value="HPPR"/>
    <property type="match status" value="1"/>
</dbReference>
<protein>
    <submittedName>
        <fullName evidence="7">Hydroxyacid dehydrogenase</fullName>
    </submittedName>
</protein>
<dbReference type="GO" id="GO:0051287">
    <property type="term" value="F:NAD binding"/>
    <property type="evidence" value="ECO:0007669"/>
    <property type="project" value="InterPro"/>
</dbReference>
<dbReference type="PANTHER" id="PTHR10996:SF178">
    <property type="entry name" value="2-HYDROXYACID DEHYDROGENASE YGL185C-RELATED"/>
    <property type="match status" value="1"/>
</dbReference>
<dbReference type="Pfam" id="PF00389">
    <property type="entry name" value="2-Hacid_dh"/>
    <property type="match status" value="1"/>
</dbReference>
<comment type="similarity">
    <text evidence="4">Belongs to the D-isomer specific 2-hydroxyacid dehydrogenase family.</text>
</comment>
<dbReference type="Pfam" id="PF02826">
    <property type="entry name" value="2-Hacid_dh_C"/>
    <property type="match status" value="1"/>
</dbReference>
<dbReference type="GO" id="GO:0016618">
    <property type="term" value="F:hydroxypyruvate reductase [NAD(P)H] activity"/>
    <property type="evidence" value="ECO:0007669"/>
    <property type="project" value="TreeGrafter"/>
</dbReference>
<name>A0A1X0WCA6_9GAMM</name>
<gene>
    <name evidence="7" type="ORF">BS640_16520</name>
</gene>
<dbReference type="RefSeq" id="WP_017492174.1">
    <property type="nucleotide sequence ID" value="NZ_CAUQAZ010000095.1"/>
</dbReference>
<evidence type="ECO:0000256" key="1">
    <source>
        <dbReference type="ARBA" id="ARBA00022857"/>
    </source>
</evidence>
<proteinExistence type="inferred from homology"/>
<keyword evidence="8" id="KW-1185">Reference proteome</keyword>
<sequence>MTPQIALLVLNTLTEEHQARVAQACDATFAQTDESRATAIREKGAEFRAVLTIGLLGLTREEMEAMPKLEIICCMGAGYEGIDIEAARARGIVVVNGRGTNDNCAADHAMGLVIATVRNFRRLDKLCRDGVWRTSIPQPTNVSGKRMGIYGLGTIGEKIARRAQGFDMAIGYHNRRAKADSAYRYFDNLLDLAAWCDILVCAAPGGAETKHSIDAAVLEKLGPEGYLINIGRGSLVETSLLAAALRDGVIAGAGIDVYETEPQRPEALLDLDNLLITPHLAGWSPEATQAQLSLFLANLEGHFTGSGVLSPV</sequence>